<accession>A0ABR3N918</accession>
<protein>
    <submittedName>
        <fullName evidence="2">Uncharacterized protein</fullName>
    </submittedName>
</protein>
<comment type="caution">
    <text evidence="2">The sequence shown here is derived from an EMBL/GenBank/DDBJ whole genome shotgun (WGS) entry which is preliminary data.</text>
</comment>
<feature type="region of interest" description="Disordered" evidence="1">
    <location>
        <begin position="16"/>
        <end position="35"/>
    </location>
</feature>
<dbReference type="Pfam" id="PF15684">
    <property type="entry name" value="AROS"/>
    <property type="match status" value="1"/>
</dbReference>
<evidence type="ECO:0000256" key="1">
    <source>
        <dbReference type="SAM" id="MobiDB-lite"/>
    </source>
</evidence>
<reference evidence="2 3" key="1">
    <citation type="submission" date="2023-09" db="EMBL/GenBank/DDBJ databases">
        <authorList>
            <person name="Wang M."/>
        </authorList>
    </citation>
    <scope>NUCLEOTIDE SEQUENCE [LARGE SCALE GENOMIC DNA]</scope>
    <source>
        <strain evidence="2">GT-2023</strain>
        <tissue evidence="2">Liver</tissue>
    </source>
</reference>
<dbReference type="InterPro" id="IPR023262">
    <property type="entry name" value="AROS"/>
</dbReference>
<name>A0ABR3N918_9TELE</name>
<proteinExistence type="predicted"/>
<dbReference type="EMBL" id="JAYMGO010000006">
    <property type="protein sequence ID" value="KAL1273453.1"/>
    <property type="molecule type" value="Genomic_DNA"/>
</dbReference>
<feature type="compositionally biased region" description="Polar residues" evidence="1">
    <location>
        <begin position="82"/>
        <end position="104"/>
    </location>
</feature>
<evidence type="ECO:0000313" key="3">
    <source>
        <dbReference type="Proteomes" id="UP001558613"/>
    </source>
</evidence>
<dbReference type="Proteomes" id="UP001558613">
    <property type="component" value="Unassembled WGS sequence"/>
</dbReference>
<keyword evidence="3" id="KW-1185">Reference proteome</keyword>
<organism evidence="2 3">
    <name type="scientific">Cirrhinus molitorella</name>
    <name type="common">mud carp</name>
    <dbReference type="NCBI Taxonomy" id="172907"/>
    <lineage>
        <taxon>Eukaryota</taxon>
        <taxon>Metazoa</taxon>
        <taxon>Chordata</taxon>
        <taxon>Craniata</taxon>
        <taxon>Vertebrata</taxon>
        <taxon>Euteleostomi</taxon>
        <taxon>Actinopterygii</taxon>
        <taxon>Neopterygii</taxon>
        <taxon>Teleostei</taxon>
        <taxon>Ostariophysi</taxon>
        <taxon>Cypriniformes</taxon>
        <taxon>Cyprinidae</taxon>
        <taxon>Labeoninae</taxon>
        <taxon>Labeonini</taxon>
        <taxon>Cirrhinus</taxon>
    </lineage>
</organism>
<dbReference type="PRINTS" id="PR02029">
    <property type="entry name" value="ACTREGSIRT1"/>
</dbReference>
<feature type="region of interest" description="Disordered" evidence="1">
    <location>
        <begin position="40"/>
        <end position="104"/>
    </location>
</feature>
<sequence length="104" mass="11671">MSASVVRRGLELFNEKDGVKRKQKKSSSFCKSELMEQISTDKQGVKRRIRQLQRPGGSTRSKNTVKDKHIKSALGESELLKNAQTSLKPAQTSPQTPSNLCRTR</sequence>
<evidence type="ECO:0000313" key="2">
    <source>
        <dbReference type="EMBL" id="KAL1273453.1"/>
    </source>
</evidence>
<gene>
    <name evidence="2" type="ORF">QQF64_029315</name>
</gene>